<evidence type="ECO:0000313" key="7">
    <source>
        <dbReference type="EMBL" id="MBB3066959.1"/>
    </source>
</evidence>
<evidence type="ECO:0000256" key="5">
    <source>
        <dbReference type="ARBA" id="ARBA00023136"/>
    </source>
</evidence>
<feature type="transmembrane region" description="Helical" evidence="6">
    <location>
        <begin position="60"/>
        <end position="78"/>
    </location>
</feature>
<evidence type="ECO:0000256" key="4">
    <source>
        <dbReference type="ARBA" id="ARBA00022989"/>
    </source>
</evidence>
<dbReference type="HAMAP" id="MF_01844">
    <property type="entry name" value="NhaA"/>
    <property type="match status" value="1"/>
</dbReference>
<dbReference type="GO" id="GO:0015385">
    <property type="term" value="F:sodium:proton antiporter activity"/>
    <property type="evidence" value="ECO:0007669"/>
    <property type="project" value="UniProtKB-UniRule"/>
</dbReference>
<evidence type="ECO:0000256" key="3">
    <source>
        <dbReference type="ARBA" id="ARBA00022692"/>
    </source>
</evidence>
<organism evidence="7 8">
    <name type="scientific">Limibacillus halophilus</name>
    <dbReference type="NCBI Taxonomy" id="1579333"/>
    <lineage>
        <taxon>Bacteria</taxon>
        <taxon>Pseudomonadati</taxon>
        <taxon>Pseudomonadota</taxon>
        <taxon>Alphaproteobacteria</taxon>
        <taxon>Rhodospirillales</taxon>
        <taxon>Rhodovibrionaceae</taxon>
        <taxon>Limibacillus</taxon>
    </lineage>
</organism>
<comment type="catalytic activity">
    <reaction evidence="6">
        <text>Na(+)(in) + 2 H(+)(out) = Na(+)(out) + 2 H(+)(in)</text>
        <dbReference type="Rhea" id="RHEA:29251"/>
        <dbReference type="ChEBI" id="CHEBI:15378"/>
        <dbReference type="ChEBI" id="CHEBI:29101"/>
    </reaction>
</comment>
<keyword evidence="6" id="KW-0915">Sodium</keyword>
<dbReference type="NCBIfam" id="TIGR00773">
    <property type="entry name" value="NhaA"/>
    <property type="match status" value="1"/>
</dbReference>
<comment type="subcellular location">
    <subcellularLocation>
        <location evidence="1">Cell inner membrane</location>
        <topology evidence="1">Multi-pass membrane protein</topology>
    </subcellularLocation>
    <subcellularLocation>
        <location evidence="6">Cell membrane</location>
        <topology evidence="6">Multi-pass membrane protein</topology>
    </subcellularLocation>
</comment>
<feature type="transmembrane region" description="Helical" evidence="6">
    <location>
        <begin position="258"/>
        <end position="279"/>
    </location>
</feature>
<proteinExistence type="inferred from homology"/>
<accession>A0A839SXZ5</accession>
<dbReference type="RefSeq" id="WP_322091273.1">
    <property type="nucleotide sequence ID" value="NZ_JACHXA010000012.1"/>
</dbReference>
<dbReference type="Proteomes" id="UP000581135">
    <property type="component" value="Unassembled WGS sequence"/>
</dbReference>
<dbReference type="EMBL" id="JACHXA010000012">
    <property type="protein sequence ID" value="MBB3066959.1"/>
    <property type="molecule type" value="Genomic_DNA"/>
</dbReference>
<feature type="transmembrane region" description="Helical" evidence="6">
    <location>
        <begin position="99"/>
        <end position="116"/>
    </location>
</feature>
<keyword evidence="4 6" id="KW-1133">Transmembrane helix</keyword>
<evidence type="ECO:0000313" key="8">
    <source>
        <dbReference type="Proteomes" id="UP000581135"/>
    </source>
</evidence>
<dbReference type="Gene3D" id="1.20.1530.10">
    <property type="entry name" value="Na+/H+ antiporter like domain"/>
    <property type="match status" value="1"/>
</dbReference>
<comment type="function">
    <text evidence="6">Na(+)/H(+) antiporter that extrudes sodium in exchange for external protons.</text>
</comment>
<feature type="transmembrane region" description="Helical" evidence="6">
    <location>
        <begin position="357"/>
        <end position="378"/>
    </location>
</feature>
<dbReference type="PANTHER" id="PTHR30341">
    <property type="entry name" value="SODIUM ION/PROTON ANTIPORTER NHAA-RELATED"/>
    <property type="match status" value="1"/>
</dbReference>
<keyword evidence="2 6" id="KW-1003">Cell membrane</keyword>
<feature type="transmembrane region" description="Helical" evidence="6">
    <location>
        <begin position="122"/>
        <end position="145"/>
    </location>
</feature>
<dbReference type="PANTHER" id="PTHR30341:SF0">
    <property type="entry name" value="NA(+)_H(+) ANTIPORTER NHAA"/>
    <property type="match status" value="1"/>
</dbReference>
<keyword evidence="6" id="KW-0050">Antiport</keyword>
<reference evidence="7 8" key="1">
    <citation type="submission" date="2020-08" db="EMBL/GenBank/DDBJ databases">
        <title>Genomic Encyclopedia of Type Strains, Phase III (KMG-III): the genomes of soil and plant-associated and newly described type strains.</title>
        <authorList>
            <person name="Whitman W."/>
        </authorList>
    </citation>
    <scope>NUCLEOTIDE SEQUENCE [LARGE SCALE GENOMIC DNA]</scope>
    <source>
        <strain evidence="7 8">CECT 8803</strain>
    </source>
</reference>
<keyword evidence="5 6" id="KW-0472">Membrane</keyword>
<evidence type="ECO:0000256" key="6">
    <source>
        <dbReference type="HAMAP-Rule" id="MF_01844"/>
    </source>
</evidence>
<protein>
    <recommendedName>
        <fullName evidence="6">Na(+)/H(+) antiporter NhaA</fullName>
    </recommendedName>
    <alternativeName>
        <fullName evidence="6">Sodium/proton antiporter NhaA</fullName>
    </alternativeName>
</protein>
<dbReference type="GO" id="GO:0005886">
    <property type="term" value="C:plasma membrane"/>
    <property type="evidence" value="ECO:0007669"/>
    <property type="project" value="UniProtKB-SubCell"/>
</dbReference>
<evidence type="ECO:0000256" key="1">
    <source>
        <dbReference type="ARBA" id="ARBA00004429"/>
    </source>
</evidence>
<evidence type="ECO:0000256" key="2">
    <source>
        <dbReference type="ARBA" id="ARBA00022475"/>
    </source>
</evidence>
<keyword evidence="6" id="KW-0739">Sodium transport</keyword>
<dbReference type="AlphaFoldDB" id="A0A839SXZ5"/>
<feature type="transmembrane region" description="Helical" evidence="6">
    <location>
        <begin position="291"/>
        <end position="316"/>
    </location>
</feature>
<keyword evidence="6" id="KW-0406">Ion transport</keyword>
<feature type="transmembrane region" description="Helical" evidence="6">
    <location>
        <begin position="152"/>
        <end position="176"/>
    </location>
</feature>
<dbReference type="NCBIfam" id="NF007111">
    <property type="entry name" value="PRK09560.1"/>
    <property type="match status" value="1"/>
</dbReference>
<keyword evidence="8" id="KW-1185">Reference proteome</keyword>
<dbReference type="InterPro" id="IPR004670">
    <property type="entry name" value="NhaA"/>
</dbReference>
<feature type="transmembrane region" description="Helical" evidence="6">
    <location>
        <begin position="208"/>
        <end position="238"/>
    </location>
</feature>
<comment type="caution">
    <text evidence="7">The sequence shown here is derived from an EMBL/GenBank/DDBJ whole genome shotgun (WGS) entry which is preliminary data.</text>
</comment>
<keyword evidence="3 6" id="KW-0812">Transmembrane</keyword>
<keyword evidence="6" id="KW-0813">Transport</keyword>
<dbReference type="NCBIfam" id="NF007112">
    <property type="entry name" value="PRK09561.1"/>
    <property type="match status" value="1"/>
</dbReference>
<comment type="similarity">
    <text evidence="6">Belongs to the NhaA Na(+)/H(+) (TC 2.A.33) antiporter family.</text>
</comment>
<feature type="transmembrane region" description="Helical" evidence="6">
    <location>
        <begin position="328"/>
        <end position="350"/>
    </location>
</feature>
<feature type="transmembrane region" description="Helical" evidence="6">
    <location>
        <begin position="182"/>
        <end position="201"/>
    </location>
</feature>
<sequence length="402" mass="42035">MPMVLIRDFLKMEATAGLFLVAAAILAMVFANGGLGDVYADFLNTPVKVQIGTLLIAKPLLLWVNDGLMAIFFLLVGLEIKREVLVGELSRRDQVMLPAVAALGGMVVPAAIYLIFNGGDPVARLGWAIPAATDIAFALGVLALLGSRVPLALKVFLTALAIIDDLGAIVIIALFYTADLSVVSLGFGALFLVGLVTLNLMGVTRMSLYWILGIALWVCVLKSGVHATLAGVAVAFCIPLKANEKTPLYDLEHALHPWVAYGILPLFAFANAGVFLGGITMDDVLSPIPMGIALGLFFGKQIGVVGFSWVAIRAGLCKLPQSVAWPHFYGAALLAGIGFTMSLFIGTLAFPAEGYGAPVRIGVLGGSLISGLAGYLLLARTLPRGGESSAADRSNPAEVGSD</sequence>
<dbReference type="InterPro" id="IPR023171">
    <property type="entry name" value="Na/H_antiporter_dom_sf"/>
</dbReference>
<gene>
    <name evidence="6" type="primary">nhaA</name>
    <name evidence="7" type="ORF">FHR98_003275</name>
</gene>
<dbReference type="GO" id="GO:0006885">
    <property type="term" value="P:regulation of pH"/>
    <property type="evidence" value="ECO:0007669"/>
    <property type="project" value="UniProtKB-UniRule"/>
</dbReference>
<dbReference type="Pfam" id="PF06965">
    <property type="entry name" value="Na_H_antiport_1"/>
    <property type="match status" value="1"/>
</dbReference>
<name>A0A839SXZ5_9PROT</name>